<reference evidence="1 2" key="1">
    <citation type="submission" date="2020-08" db="EMBL/GenBank/DDBJ databases">
        <title>Pseudomonas sp. nov.</title>
        <authorList>
            <person name="Gieschler S."/>
            <person name="Fiedler G."/>
            <person name="Brinks E."/>
            <person name="Boehnlein C."/>
            <person name="Franz C.M.A.P."/>
            <person name="Kabisch J."/>
        </authorList>
    </citation>
    <scope>NUCLEOTIDE SEQUENCE [LARGE SCALE GENOMIC DNA]</scope>
    <source>
        <strain evidence="1 2">MBT-1</strain>
    </source>
</reference>
<organism evidence="1 2">
    <name type="scientific">Pseudomonas kielensis</name>
    <dbReference type="NCBI Taxonomy" id="2762577"/>
    <lineage>
        <taxon>Bacteria</taxon>
        <taxon>Pseudomonadati</taxon>
        <taxon>Pseudomonadota</taxon>
        <taxon>Gammaproteobacteria</taxon>
        <taxon>Pseudomonadales</taxon>
        <taxon>Pseudomonadaceae</taxon>
        <taxon>Pseudomonas</taxon>
    </lineage>
</organism>
<dbReference type="AlphaFoldDB" id="A0A7X1GI56"/>
<evidence type="ECO:0000313" key="2">
    <source>
        <dbReference type="Proteomes" id="UP000526003"/>
    </source>
</evidence>
<dbReference type="RefSeq" id="WP_185818991.1">
    <property type="nucleotide sequence ID" value="NZ_JACMYG010000031.1"/>
</dbReference>
<dbReference type="InterPro" id="IPR056123">
    <property type="entry name" value="DUF7706"/>
</dbReference>
<comment type="caution">
    <text evidence="1">The sequence shown here is derived from an EMBL/GenBank/DDBJ whole genome shotgun (WGS) entry which is preliminary data.</text>
</comment>
<keyword evidence="2" id="KW-1185">Reference proteome</keyword>
<evidence type="ECO:0000313" key="1">
    <source>
        <dbReference type="EMBL" id="MBC2692645.1"/>
    </source>
</evidence>
<accession>A0A7X1GI56</accession>
<dbReference type="EMBL" id="JACMYG010000031">
    <property type="protein sequence ID" value="MBC2692645.1"/>
    <property type="molecule type" value="Genomic_DNA"/>
</dbReference>
<gene>
    <name evidence="1" type="ORF">H7995_22920</name>
</gene>
<protein>
    <submittedName>
        <fullName evidence="1">Uncharacterized protein</fullName>
    </submittedName>
</protein>
<dbReference type="Proteomes" id="UP000526003">
    <property type="component" value="Unassembled WGS sequence"/>
</dbReference>
<name>A0A7X1GI56_9PSED</name>
<proteinExistence type="predicted"/>
<sequence length="76" mass="8511">MSDSPHLILTAENPRTEQTVFAEFERSEIWALAQLVKRLSFNECRANAVDDDEAYLMTDALAKLQRFLAGAGVAPR</sequence>
<dbReference type="Pfam" id="PF24806">
    <property type="entry name" value="DUF7706"/>
    <property type="match status" value="1"/>
</dbReference>